<name>A0AAQ4Q8H6_GASAC</name>
<evidence type="ECO:0000313" key="9">
    <source>
        <dbReference type="Ensembl" id="ENSGACP00000047222.1"/>
    </source>
</evidence>
<keyword evidence="4" id="KW-0732">Signal</keyword>
<proteinExistence type="predicted"/>
<evidence type="ECO:0000256" key="6">
    <source>
        <dbReference type="SAM" id="Coils"/>
    </source>
</evidence>
<dbReference type="InterPro" id="IPR050392">
    <property type="entry name" value="Collagen/C1q_domain"/>
</dbReference>
<organism evidence="9 10">
    <name type="scientific">Gasterosteus aculeatus aculeatus</name>
    <name type="common">three-spined stickleback</name>
    <dbReference type="NCBI Taxonomy" id="481459"/>
    <lineage>
        <taxon>Eukaryota</taxon>
        <taxon>Metazoa</taxon>
        <taxon>Chordata</taxon>
        <taxon>Craniata</taxon>
        <taxon>Vertebrata</taxon>
        <taxon>Euteleostomi</taxon>
        <taxon>Actinopterygii</taxon>
        <taxon>Neopterygii</taxon>
        <taxon>Teleostei</taxon>
        <taxon>Neoteleostei</taxon>
        <taxon>Acanthomorphata</taxon>
        <taxon>Eupercaria</taxon>
        <taxon>Perciformes</taxon>
        <taxon>Cottioidei</taxon>
        <taxon>Gasterosteales</taxon>
        <taxon>Gasterosteidae</taxon>
        <taxon>Gasterosteus</taxon>
    </lineage>
</organism>
<keyword evidence="5" id="KW-1015">Disulfide bond</keyword>
<evidence type="ECO:0000256" key="5">
    <source>
        <dbReference type="ARBA" id="ARBA00023157"/>
    </source>
</evidence>
<dbReference type="Ensembl" id="ENSGACT00000060967.1">
    <property type="protein sequence ID" value="ENSGACP00000047222.1"/>
    <property type="gene ID" value="ENSGACG00000026297.1"/>
</dbReference>
<dbReference type="GeneTree" id="ENSGT01030000234633"/>
<evidence type="ECO:0000256" key="2">
    <source>
        <dbReference type="ARBA" id="ARBA00022525"/>
    </source>
</evidence>
<dbReference type="PROSITE" id="PS51041">
    <property type="entry name" value="EMI"/>
    <property type="match status" value="1"/>
</dbReference>
<feature type="region of interest" description="Disordered" evidence="7">
    <location>
        <begin position="744"/>
        <end position="775"/>
    </location>
</feature>
<feature type="compositionally biased region" description="Basic residues" evidence="7">
    <location>
        <begin position="151"/>
        <end position="168"/>
    </location>
</feature>
<sequence length="904" mass="101043">MTSSHTHVDSRLTECMSLCVCVNWCAFVQQRVVTVAVKCGTERYTMKSQSPCPSGRSDCQLVMYKLSTRPVYKQRQQISSALLWRCCPGHGGHNCEDSGGKKVHTAARLQQQRGDPNREQNDHQVPYDDQPSSTPPALEPDHRHNPDAHPHPHHHRPHRPHQRPHPPHQLHGPPEAPAPLPAPHMMALVMSQLQPVLQSFNRSLEQLSRQVGDLARDVARLKDGEPEEEMQSGPPASRELDEAVEQRLNAKLDEAFQDVGEVRRQMESQRTDMENRLHSQHAMLHYNLTSFKMDIDMKLKRHQKMFQVGLQAMNATLTELKLDQDQPAEDQLEVHPPPTPLLPPHPPLLPSDTSALWEAVERLNNAVVNNTVNSVDVQQLRRDVKELERHINQTARTSQIQFMETGLEVEAAREVVLRRVNELEGNLSRQGKHLQETDVDVDYLYDAFYKQNSSAGCDCNGLRAAIAQLGRGVANVTELANENRLALEESGEVAQQWGGADDWEPAVEVLQYGLQQVKESLASEQQRTKSLDQSLALLSSSATAALADLSDLRLADGKLVKEMQRLSGSFKSLLTDVIRHNDVLELLLGEELLEFLEWSFQDQETHSIPALKEQLRLLQEQLRNNSVSISSLQSNKPGRSGLPARERQLLLHPGHRGDGSDLWNLEKTVEQLKLKVLLLEEKSFNTSTEREAQAKLQAEVMWLKRGLEEHLRVFKNVFSNADALVGSDATLELDKLWQLVKDRDGKKEKKRGGGSGRGGNLRSRRDTSGERVAPVPLSQSGDALLLVAGSPVRVLNSVMAMEASLNRGQLYSGGGTFAAPLDGIYLFVLTLDLRPGRSHVVLRRGSGAPPLVLHRREASAAWPLTDVGLLRLRGGEEVTLELKGAVRTRSEDNVLIVLLLHRTI</sequence>
<comment type="subcellular location">
    <subcellularLocation>
        <location evidence="1">Secreted</location>
        <location evidence="1">Extracellular space</location>
        <location evidence="1">Extracellular matrix</location>
    </subcellularLocation>
</comment>
<keyword evidence="3" id="KW-0272">Extracellular matrix</keyword>
<keyword evidence="10" id="KW-1185">Reference proteome</keyword>
<reference evidence="9" key="3">
    <citation type="submission" date="2025-09" db="UniProtKB">
        <authorList>
            <consortium name="Ensembl"/>
        </authorList>
    </citation>
    <scope>IDENTIFICATION</scope>
</reference>
<reference evidence="9" key="2">
    <citation type="submission" date="2025-08" db="UniProtKB">
        <authorList>
            <consortium name="Ensembl"/>
        </authorList>
    </citation>
    <scope>IDENTIFICATION</scope>
</reference>
<evidence type="ECO:0000256" key="4">
    <source>
        <dbReference type="ARBA" id="ARBA00022729"/>
    </source>
</evidence>
<dbReference type="AlphaFoldDB" id="A0AAQ4Q8H6"/>
<reference evidence="9 10" key="1">
    <citation type="journal article" date="2021" name="G3 (Bethesda)">
        <title>Improved contiguity of the threespine stickleback genome using long-read sequencing.</title>
        <authorList>
            <person name="Nath S."/>
            <person name="Shaw D.E."/>
            <person name="White M.A."/>
        </authorList>
    </citation>
    <scope>NUCLEOTIDE SEQUENCE [LARGE SCALE GENOMIC DNA]</scope>
    <source>
        <strain evidence="9 10">Lake Benthic</strain>
    </source>
</reference>
<feature type="compositionally biased region" description="Basic and acidic residues" evidence="7">
    <location>
        <begin position="139"/>
        <end position="150"/>
    </location>
</feature>
<feature type="region of interest" description="Disordered" evidence="7">
    <location>
        <begin position="95"/>
        <end position="182"/>
    </location>
</feature>
<dbReference type="SUPFAM" id="SSF49842">
    <property type="entry name" value="TNF-like"/>
    <property type="match status" value="1"/>
</dbReference>
<evidence type="ECO:0000256" key="3">
    <source>
        <dbReference type="ARBA" id="ARBA00022530"/>
    </source>
</evidence>
<evidence type="ECO:0000256" key="7">
    <source>
        <dbReference type="SAM" id="MobiDB-lite"/>
    </source>
</evidence>
<dbReference type="Pfam" id="PF07546">
    <property type="entry name" value="EMI"/>
    <property type="match status" value="1"/>
</dbReference>
<dbReference type="GO" id="GO:0005576">
    <property type="term" value="C:extracellular region"/>
    <property type="evidence" value="ECO:0007669"/>
    <property type="project" value="UniProtKB-SubCell"/>
</dbReference>
<dbReference type="PANTHER" id="PTHR15427:SF40">
    <property type="entry name" value="MULTIMERIN-2 PRECURSOR"/>
    <property type="match status" value="1"/>
</dbReference>
<feature type="compositionally biased region" description="Basic and acidic residues" evidence="7">
    <location>
        <begin position="115"/>
        <end position="126"/>
    </location>
</feature>
<protein>
    <recommendedName>
        <fullName evidence="8">EMI domain-containing protein</fullName>
    </recommendedName>
</protein>
<keyword evidence="2" id="KW-0964">Secreted</keyword>
<keyword evidence="6" id="KW-0175">Coiled coil</keyword>
<accession>A0AAQ4Q8H6</accession>
<evidence type="ECO:0000259" key="8">
    <source>
        <dbReference type="PROSITE" id="PS51041"/>
    </source>
</evidence>
<dbReference type="PANTHER" id="PTHR15427">
    <property type="entry name" value="EMILIN ELASTIN MICROFIBRIL INTERFACE-LOCATED PROTEIN ELASTIN MICROFIBRIL INTERFACER"/>
    <property type="match status" value="1"/>
</dbReference>
<feature type="coiled-coil region" evidence="6">
    <location>
        <begin position="197"/>
        <end position="224"/>
    </location>
</feature>
<dbReference type="InterPro" id="IPR008983">
    <property type="entry name" value="Tumour_necrosis_fac-like_dom"/>
</dbReference>
<dbReference type="InterPro" id="IPR011489">
    <property type="entry name" value="EMI_domain"/>
</dbReference>
<evidence type="ECO:0000313" key="10">
    <source>
        <dbReference type="Proteomes" id="UP000007635"/>
    </source>
</evidence>
<evidence type="ECO:0000256" key="1">
    <source>
        <dbReference type="ARBA" id="ARBA00004498"/>
    </source>
</evidence>
<feature type="domain" description="EMI" evidence="8">
    <location>
        <begin position="23"/>
        <end position="97"/>
    </location>
</feature>
<dbReference type="Proteomes" id="UP000007635">
    <property type="component" value="Chromosome VI"/>
</dbReference>